<proteinExistence type="predicted"/>
<evidence type="ECO:0000313" key="2">
    <source>
        <dbReference type="Proteomes" id="UP000276133"/>
    </source>
</evidence>
<accession>A0A3M7T928</accession>
<protein>
    <submittedName>
        <fullName evidence="1">Uncharacterized protein</fullName>
    </submittedName>
</protein>
<name>A0A3M7T928_BRAPC</name>
<evidence type="ECO:0000313" key="1">
    <source>
        <dbReference type="EMBL" id="RNA44562.1"/>
    </source>
</evidence>
<dbReference type="Proteomes" id="UP000276133">
    <property type="component" value="Unassembled WGS sequence"/>
</dbReference>
<reference evidence="1 2" key="1">
    <citation type="journal article" date="2018" name="Sci. Rep.">
        <title>Genomic signatures of local adaptation to the degree of environmental predictability in rotifers.</title>
        <authorList>
            <person name="Franch-Gras L."/>
            <person name="Hahn C."/>
            <person name="Garcia-Roger E.M."/>
            <person name="Carmona M.J."/>
            <person name="Serra M."/>
            <person name="Gomez A."/>
        </authorList>
    </citation>
    <scope>NUCLEOTIDE SEQUENCE [LARGE SCALE GENOMIC DNA]</scope>
    <source>
        <strain evidence="1">HYR1</strain>
    </source>
</reference>
<dbReference type="AlphaFoldDB" id="A0A3M7T928"/>
<organism evidence="1 2">
    <name type="scientific">Brachionus plicatilis</name>
    <name type="common">Marine rotifer</name>
    <name type="synonym">Brachionus muelleri</name>
    <dbReference type="NCBI Taxonomy" id="10195"/>
    <lineage>
        <taxon>Eukaryota</taxon>
        <taxon>Metazoa</taxon>
        <taxon>Spiralia</taxon>
        <taxon>Gnathifera</taxon>
        <taxon>Rotifera</taxon>
        <taxon>Eurotatoria</taxon>
        <taxon>Monogononta</taxon>
        <taxon>Pseudotrocha</taxon>
        <taxon>Ploima</taxon>
        <taxon>Brachionidae</taxon>
        <taxon>Brachionus</taxon>
    </lineage>
</organism>
<keyword evidence="2" id="KW-1185">Reference proteome</keyword>
<gene>
    <name evidence="1" type="ORF">BpHYR1_031401</name>
</gene>
<dbReference type="EMBL" id="REGN01000086">
    <property type="protein sequence ID" value="RNA44562.1"/>
    <property type="molecule type" value="Genomic_DNA"/>
</dbReference>
<sequence>MFGHLISIQQSTWIDCIYPKTNLTQFSQNFNKFSGKLEFLIRCKFHFGPCTKMNLNRQSNSIFTEFIAAPRF</sequence>
<comment type="caution">
    <text evidence="1">The sequence shown here is derived from an EMBL/GenBank/DDBJ whole genome shotgun (WGS) entry which is preliminary data.</text>
</comment>